<dbReference type="AlphaFoldDB" id="A0ABD3W3L6"/>
<keyword evidence="6" id="KW-0675">Receptor</keyword>
<sequence length="119" mass="14068">MCLRRSNIGRIQKARIRTFKMTLVIVIAFIVCWTPYFFISAIWWFDKELARTILDQKVQRGLFIFAISNSCVNPIIYGMFTTSLRKEAARWKALFQRRLSRMGLHATKQHTLEQHIAMT</sequence>
<reference evidence="9 10" key="1">
    <citation type="submission" date="2024-11" db="EMBL/GenBank/DDBJ databases">
        <title>Chromosome-level genome assembly of the freshwater bivalve Anodonta woodiana.</title>
        <authorList>
            <person name="Chen X."/>
        </authorList>
    </citation>
    <scope>NUCLEOTIDE SEQUENCE [LARGE SCALE GENOMIC DNA]</scope>
    <source>
        <strain evidence="9">MN2024</strain>
        <tissue evidence="9">Gills</tissue>
    </source>
</reference>
<keyword evidence="2" id="KW-1003">Cell membrane</keyword>
<comment type="caution">
    <text evidence="9">The sequence shown here is derived from an EMBL/GenBank/DDBJ whole genome shotgun (WGS) entry which is preliminary data.</text>
</comment>
<evidence type="ECO:0000256" key="3">
    <source>
        <dbReference type="ARBA" id="ARBA00022692"/>
    </source>
</evidence>
<comment type="subcellular location">
    <subcellularLocation>
        <location evidence="1">Cell membrane</location>
        <topology evidence="1">Multi-pass membrane protein</topology>
    </subcellularLocation>
</comment>
<keyword evidence="4 7" id="KW-1133">Transmembrane helix</keyword>
<evidence type="ECO:0000256" key="4">
    <source>
        <dbReference type="ARBA" id="ARBA00022989"/>
    </source>
</evidence>
<keyword evidence="5 7" id="KW-0472">Membrane</keyword>
<evidence type="ECO:0000256" key="7">
    <source>
        <dbReference type="SAM" id="Phobius"/>
    </source>
</evidence>
<evidence type="ECO:0000256" key="1">
    <source>
        <dbReference type="ARBA" id="ARBA00004651"/>
    </source>
</evidence>
<evidence type="ECO:0000313" key="10">
    <source>
        <dbReference type="Proteomes" id="UP001634394"/>
    </source>
</evidence>
<dbReference type="Proteomes" id="UP001634394">
    <property type="component" value="Unassembled WGS sequence"/>
</dbReference>
<dbReference type="Gene3D" id="1.20.1070.10">
    <property type="entry name" value="Rhodopsin 7-helix transmembrane proteins"/>
    <property type="match status" value="1"/>
</dbReference>
<dbReference type="PRINTS" id="PR00237">
    <property type="entry name" value="GPCRRHODOPSN"/>
</dbReference>
<evidence type="ECO:0000256" key="2">
    <source>
        <dbReference type="ARBA" id="ARBA00022475"/>
    </source>
</evidence>
<dbReference type="GO" id="GO:0005886">
    <property type="term" value="C:plasma membrane"/>
    <property type="evidence" value="ECO:0007669"/>
    <property type="project" value="UniProtKB-SubCell"/>
</dbReference>
<keyword evidence="3 7" id="KW-0812">Transmembrane</keyword>
<evidence type="ECO:0000259" key="8">
    <source>
        <dbReference type="PROSITE" id="PS50262"/>
    </source>
</evidence>
<evidence type="ECO:0000256" key="5">
    <source>
        <dbReference type="ARBA" id="ARBA00023136"/>
    </source>
</evidence>
<dbReference type="PROSITE" id="PS50262">
    <property type="entry name" value="G_PROTEIN_RECEP_F1_2"/>
    <property type="match status" value="1"/>
</dbReference>
<evidence type="ECO:0000313" key="9">
    <source>
        <dbReference type="EMBL" id="KAL3867313.1"/>
    </source>
</evidence>
<name>A0ABD3W3L6_SINWO</name>
<proteinExistence type="predicted"/>
<dbReference type="SUPFAM" id="SSF81321">
    <property type="entry name" value="Family A G protein-coupled receptor-like"/>
    <property type="match status" value="1"/>
</dbReference>
<dbReference type="InterPro" id="IPR017452">
    <property type="entry name" value="GPCR_Rhodpsn_7TM"/>
</dbReference>
<feature type="domain" description="G-protein coupled receptors family 1 profile" evidence="8">
    <location>
        <begin position="1"/>
        <end position="77"/>
    </location>
</feature>
<dbReference type="PANTHER" id="PTHR24241:SF59">
    <property type="entry name" value="ADIPOKINETIC HORMONE RECEPTOR, ISOFORM C"/>
    <property type="match status" value="1"/>
</dbReference>
<dbReference type="Pfam" id="PF00001">
    <property type="entry name" value="7tm_1"/>
    <property type="match status" value="1"/>
</dbReference>
<evidence type="ECO:0000256" key="6">
    <source>
        <dbReference type="ARBA" id="ARBA00023170"/>
    </source>
</evidence>
<dbReference type="PANTHER" id="PTHR24241">
    <property type="entry name" value="NEUROPEPTIDE RECEPTOR-RELATED G-PROTEIN COUPLED RECEPTOR"/>
    <property type="match status" value="1"/>
</dbReference>
<organism evidence="9 10">
    <name type="scientific">Sinanodonta woodiana</name>
    <name type="common">Chinese pond mussel</name>
    <name type="synonym">Anodonta woodiana</name>
    <dbReference type="NCBI Taxonomy" id="1069815"/>
    <lineage>
        <taxon>Eukaryota</taxon>
        <taxon>Metazoa</taxon>
        <taxon>Spiralia</taxon>
        <taxon>Lophotrochozoa</taxon>
        <taxon>Mollusca</taxon>
        <taxon>Bivalvia</taxon>
        <taxon>Autobranchia</taxon>
        <taxon>Heteroconchia</taxon>
        <taxon>Palaeoheterodonta</taxon>
        <taxon>Unionida</taxon>
        <taxon>Unionoidea</taxon>
        <taxon>Unionidae</taxon>
        <taxon>Unioninae</taxon>
        <taxon>Sinanodonta</taxon>
    </lineage>
</organism>
<accession>A0ABD3W3L6</accession>
<feature type="transmembrane region" description="Helical" evidence="7">
    <location>
        <begin position="21"/>
        <end position="45"/>
    </location>
</feature>
<feature type="transmembrane region" description="Helical" evidence="7">
    <location>
        <begin position="61"/>
        <end position="80"/>
    </location>
</feature>
<gene>
    <name evidence="9" type="ORF">ACJMK2_044527</name>
</gene>
<dbReference type="InterPro" id="IPR000276">
    <property type="entry name" value="GPCR_Rhodpsn"/>
</dbReference>
<keyword evidence="10" id="KW-1185">Reference proteome</keyword>
<dbReference type="EMBL" id="JBJQND010000009">
    <property type="protein sequence ID" value="KAL3867313.1"/>
    <property type="molecule type" value="Genomic_DNA"/>
</dbReference>
<protein>
    <recommendedName>
        <fullName evidence="8">G-protein coupled receptors family 1 profile domain-containing protein</fullName>
    </recommendedName>
</protein>